<evidence type="ECO:0000313" key="8">
    <source>
        <dbReference type="Proteomes" id="UP000219573"/>
    </source>
</evidence>
<dbReference type="RefSeq" id="WP_097017829.1">
    <property type="nucleotide sequence ID" value="NZ_OBDZ01000012.1"/>
</dbReference>
<evidence type="ECO:0000259" key="6">
    <source>
        <dbReference type="PROSITE" id="PS50885"/>
    </source>
</evidence>
<dbReference type="Pfam" id="PF00672">
    <property type="entry name" value="HAMP"/>
    <property type="match status" value="1"/>
</dbReference>
<dbReference type="PROSITE" id="PS50111">
    <property type="entry name" value="CHEMOTAXIS_TRANSDUC_2"/>
    <property type="match status" value="1"/>
</dbReference>
<keyword evidence="1 3" id="KW-0807">Transducer</keyword>
<dbReference type="PANTHER" id="PTHR32089">
    <property type="entry name" value="METHYL-ACCEPTING CHEMOTAXIS PROTEIN MCPB"/>
    <property type="match status" value="1"/>
</dbReference>
<dbReference type="SMART" id="SM00283">
    <property type="entry name" value="MA"/>
    <property type="match status" value="1"/>
</dbReference>
<dbReference type="SUPFAM" id="SSF58104">
    <property type="entry name" value="Methyl-accepting chemotaxis protein (MCP) signaling domain"/>
    <property type="match status" value="1"/>
</dbReference>
<sequence>MKSLGRNFKISLRVKFVFAVIVSLLIGSFIADKLNLFISSNIYQGDFLVYVTTVIQGIIITGMILLLTNRLIIKPINNMTKLTRQVSKGNLDIDVNKVKRNDEIGSLQTELNKMIISMNKMLEKINSTTNRVESISSDLARASEESGMMSQQAAHSIQDIAFKSQQEVNLVEGLKMSIREISGSAGNSKYSIQAVSDVANTGNEVIGDAVNMITELAQRINKSTVIVEEMNEFTQNISRFVDAITGIAEQTNLLALNASIEAARAGEAGQGFSVVAEEIRELAVESNKAAEDIVALLKDMTKKSKTTVDEMRLGRDKANSGLEIINQADQSFADIKNRINSLHNTLDSIMEIMEGVATFTEDISGAAQEVAAISQEQSADAEETSALANELDILVTDLQQLVEEIHLHRD</sequence>
<comment type="similarity">
    <text evidence="2">Belongs to the methyl-accepting chemotaxis (MCP) protein family.</text>
</comment>
<keyword evidence="4" id="KW-0472">Membrane</keyword>
<dbReference type="CDD" id="cd06225">
    <property type="entry name" value="HAMP"/>
    <property type="match status" value="1"/>
</dbReference>
<dbReference type="PANTHER" id="PTHR32089:SF112">
    <property type="entry name" value="LYSOZYME-LIKE PROTEIN-RELATED"/>
    <property type="match status" value="1"/>
</dbReference>
<feature type="transmembrane region" description="Helical" evidence="4">
    <location>
        <begin position="47"/>
        <end position="67"/>
    </location>
</feature>
<dbReference type="OrthoDB" id="9807021at2"/>
<evidence type="ECO:0000259" key="5">
    <source>
        <dbReference type="PROSITE" id="PS50111"/>
    </source>
</evidence>
<evidence type="ECO:0000256" key="3">
    <source>
        <dbReference type="PROSITE-ProRule" id="PRU00284"/>
    </source>
</evidence>
<keyword evidence="4" id="KW-0812">Transmembrane</keyword>
<evidence type="ECO:0000256" key="2">
    <source>
        <dbReference type="ARBA" id="ARBA00029447"/>
    </source>
</evidence>
<keyword evidence="4" id="KW-1133">Transmembrane helix</keyword>
<evidence type="ECO:0000313" key="7">
    <source>
        <dbReference type="EMBL" id="SNY28720.1"/>
    </source>
</evidence>
<accession>A0A285GYK9</accession>
<dbReference type="GO" id="GO:0007165">
    <property type="term" value="P:signal transduction"/>
    <property type="evidence" value="ECO:0007669"/>
    <property type="project" value="UniProtKB-KW"/>
</dbReference>
<feature type="transmembrane region" description="Helical" evidence="4">
    <location>
        <begin position="12"/>
        <end position="31"/>
    </location>
</feature>
<reference evidence="8" key="1">
    <citation type="submission" date="2017-09" db="EMBL/GenBank/DDBJ databases">
        <authorList>
            <person name="Varghese N."/>
            <person name="Submissions S."/>
        </authorList>
    </citation>
    <scope>NUCLEOTIDE SEQUENCE [LARGE SCALE GENOMIC DNA]</scope>
    <source>
        <strain evidence="8">MSL47</strain>
    </source>
</reference>
<dbReference type="GO" id="GO:0016020">
    <property type="term" value="C:membrane"/>
    <property type="evidence" value="ECO:0007669"/>
    <property type="project" value="InterPro"/>
</dbReference>
<organism evidence="7 8">
    <name type="scientific">Orenia metallireducens</name>
    <dbReference type="NCBI Taxonomy" id="1413210"/>
    <lineage>
        <taxon>Bacteria</taxon>
        <taxon>Bacillati</taxon>
        <taxon>Bacillota</taxon>
        <taxon>Clostridia</taxon>
        <taxon>Halanaerobiales</taxon>
        <taxon>Halobacteroidaceae</taxon>
        <taxon>Orenia</taxon>
    </lineage>
</organism>
<dbReference type="SMART" id="SM00304">
    <property type="entry name" value="HAMP"/>
    <property type="match status" value="2"/>
</dbReference>
<dbReference type="Gene3D" id="1.10.287.950">
    <property type="entry name" value="Methyl-accepting chemotaxis protein"/>
    <property type="match status" value="1"/>
</dbReference>
<dbReference type="EMBL" id="OBDZ01000012">
    <property type="protein sequence ID" value="SNY28720.1"/>
    <property type="molecule type" value="Genomic_DNA"/>
</dbReference>
<keyword evidence="8" id="KW-1185">Reference proteome</keyword>
<proteinExistence type="inferred from homology"/>
<gene>
    <name evidence="7" type="ORF">SAMN06265827_11242</name>
</gene>
<dbReference type="InterPro" id="IPR003660">
    <property type="entry name" value="HAMP_dom"/>
</dbReference>
<protein>
    <submittedName>
        <fullName evidence="7">Methyl-accepting chemotaxis protein</fullName>
    </submittedName>
</protein>
<feature type="domain" description="HAMP" evidence="6">
    <location>
        <begin position="70"/>
        <end position="123"/>
    </location>
</feature>
<name>A0A285GYK9_9FIRM</name>
<dbReference type="Proteomes" id="UP000219573">
    <property type="component" value="Unassembled WGS sequence"/>
</dbReference>
<dbReference type="InterPro" id="IPR004089">
    <property type="entry name" value="MCPsignal_dom"/>
</dbReference>
<feature type="domain" description="Methyl-accepting transducer" evidence="5">
    <location>
        <begin position="135"/>
        <end position="392"/>
    </location>
</feature>
<evidence type="ECO:0000256" key="1">
    <source>
        <dbReference type="ARBA" id="ARBA00023224"/>
    </source>
</evidence>
<dbReference type="Pfam" id="PF00015">
    <property type="entry name" value="MCPsignal"/>
    <property type="match status" value="1"/>
</dbReference>
<dbReference type="AlphaFoldDB" id="A0A285GYK9"/>
<dbReference type="PROSITE" id="PS50885">
    <property type="entry name" value="HAMP"/>
    <property type="match status" value="1"/>
</dbReference>
<evidence type="ECO:0000256" key="4">
    <source>
        <dbReference type="SAM" id="Phobius"/>
    </source>
</evidence>